<gene>
    <name evidence="1" type="ORF">D3P05_14245</name>
</gene>
<sequence length="76" mass="8718">MAINRALCGDRTEPLCSRVYRQNPSHWRSAFMRCMNALFRETHHCESIHARWIETQGQGIDCRETTPDRGPGISSA</sequence>
<protein>
    <submittedName>
        <fullName evidence="1">Uncharacterized protein</fullName>
    </submittedName>
</protein>
<keyword evidence="2" id="KW-1185">Reference proteome</keyword>
<accession>A0A419A4U3</accession>
<evidence type="ECO:0000313" key="1">
    <source>
        <dbReference type="EMBL" id="RJL10122.1"/>
    </source>
</evidence>
<dbReference type="Proteomes" id="UP000283587">
    <property type="component" value="Unassembled WGS sequence"/>
</dbReference>
<dbReference type="AlphaFoldDB" id="A0A419A4U3"/>
<proteinExistence type="predicted"/>
<dbReference type="EMBL" id="QZEW01000061">
    <property type="protein sequence ID" value="RJL10122.1"/>
    <property type="molecule type" value="Genomic_DNA"/>
</dbReference>
<name>A0A419A4U3_9RHOB</name>
<organism evidence="1 2">
    <name type="scientific">Paracoccus siganidrum</name>
    <dbReference type="NCBI Taxonomy" id="1276757"/>
    <lineage>
        <taxon>Bacteria</taxon>
        <taxon>Pseudomonadati</taxon>
        <taxon>Pseudomonadota</taxon>
        <taxon>Alphaproteobacteria</taxon>
        <taxon>Rhodobacterales</taxon>
        <taxon>Paracoccaceae</taxon>
        <taxon>Paracoccus</taxon>
    </lineage>
</organism>
<reference evidence="2" key="1">
    <citation type="submission" date="2018-09" db="EMBL/GenBank/DDBJ databases">
        <title>Paracoccus onubensis nov. sp. a moderate halophilic bacterium isolated from Gruta de las Maravillas (Aracena, Spain).</title>
        <authorList>
            <person name="Jurado V."/>
            <person name="Gutierrez-Patricio S."/>
            <person name="Gonzalez-Pimentel J.L."/>
            <person name="Miller A.Z."/>
            <person name="Laiz L."/>
            <person name="Saiz-Jimenez C."/>
        </authorList>
    </citation>
    <scope>NUCLEOTIDE SEQUENCE [LARGE SCALE GENOMIC DNA]</scope>
    <source>
        <strain evidence="2">DSM 26381</strain>
    </source>
</reference>
<evidence type="ECO:0000313" key="2">
    <source>
        <dbReference type="Proteomes" id="UP000283587"/>
    </source>
</evidence>
<comment type="caution">
    <text evidence="1">The sequence shown here is derived from an EMBL/GenBank/DDBJ whole genome shotgun (WGS) entry which is preliminary data.</text>
</comment>